<comment type="similarity">
    <text evidence="3">Belongs to the AAA ATPase family.</text>
</comment>
<reference evidence="5 6" key="1">
    <citation type="submission" date="2020-08" db="EMBL/GenBank/DDBJ databases">
        <title>Genomic Encyclopedia of Type Strains, Phase IV (KMG-IV): sequencing the most valuable type-strain genomes for metagenomic binning, comparative biology and taxonomic classification.</title>
        <authorList>
            <person name="Goeker M."/>
        </authorList>
    </citation>
    <scope>NUCLEOTIDE SEQUENCE [LARGE SCALE GENOMIC DNA]</scope>
    <source>
        <strain evidence="5 6">DSM 27203</strain>
    </source>
</reference>
<dbReference type="CDD" id="cd19481">
    <property type="entry name" value="RecA-like_protease"/>
    <property type="match status" value="1"/>
</dbReference>
<dbReference type="Pfam" id="PF00004">
    <property type="entry name" value="AAA"/>
    <property type="match status" value="2"/>
</dbReference>
<dbReference type="InterPro" id="IPR050168">
    <property type="entry name" value="AAA_ATPase_domain"/>
</dbReference>
<name>A0A840Z0H6_9SPHN</name>
<dbReference type="Proteomes" id="UP000554342">
    <property type="component" value="Unassembled WGS sequence"/>
</dbReference>
<dbReference type="SUPFAM" id="SSF52540">
    <property type="entry name" value="P-loop containing nucleoside triphosphate hydrolases"/>
    <property type="match status" value="2"/>
</dbReference>
<dbReference type="Gene3D" id="3.40.50.300">
    <property type="entry name" value="P-loop containing nucleotide triphosphate hydrolases"/>
    <property type="match status" value="2"/>
</dbReference>
<keyword evidence="2 3" id="KW-0067">ATP-binding</keyword>
<evidence type="ECO:0000313" key="5">
    <source>
        <dbReference type="EMBL" id="MBB5719287.1"/>
    </source>
</evidence>
<organism evidence="5 6">
    <name type="scientific">Stakelama sediminis</name>
    <dbReference type="NCBI Taxonomy" id="463200"/>
    <lineage>
        <taxon>Bacteria</taxon>
        <taxon>Pseudomonadati</taxon>
        <taxon>Pseudomonadota</taxon>
        <taxon>Alphaproteobacteria</taxon>
        <taxon>Sphingomonadales</taxon>
        <taxon>Sphingomonadaceae</taxon>
        <taxon>Stakelama</taxon>
    </lineage>
</organism>
<feature type="domain" description="AAA+ ATPase" evidence="4">
    <location>
        <begin position="221"/>
        <end position="354"/>
    </location>
</feature>
<dbReference type="InterPro" id="IPR003959">
    <property type="entry name" value="ATPase_AAA_core"/>
</dbReference>
<evidence type="ECO:0000259" key="4">
    <source>
        <dbReference type="SMART" id="SM00382"/>
    </source>
</evidence>
<dbReference type="SMART" id="SM00382">
    <property type="entry name" value="AAA"/>
    <property type="match status" value="2"/>
</dbReference>
<dbReference type="AlphaFoldDB" id="A0A840Z0H6"/>
<sequence>MNEFSITRRMLRRIGRGIPASAPLAKAAVEWAQPHVGWLFGMGPQDPAELAWDQLLAGVEQTPANDEPRPHVLLLAEELVALLALDAFDAALLTIMIACDRLPRVAALAAVAGRHGHDLPGLLGELSGADPHDAERRVRCSTVLRLGLVGFVANRQGEVTVDVRWALERLLDRAPAAGTAMIDTLVGVRQPASLALDDFAHIDDADFLVRLLAGAARERAAGINILVHGPPGTGKTEFARTIAAAAGIDLHAIGEADDDGEEPTRWERVSALGLAQRVLGPRGGAALLFDEMEDLIGGARPGDGDWFAKREGSKVFVNRMLETNPVPVIWTTNAIGNVDDAILRRMSFVLKLGLPPRSAALRMLDRIALDESVETSADLVHLIDRAPETATVLRVTARASRLAGLNAASIQPAESLVRALRDGELPIDGPDALDIDLFETDIPLAPLLAAMRDSAQADVSLLLTGAPGTGKTAFAHHCARSLDRPLIVKRASDLLSKWVGETEARIADAFREARIRGGVLLFDEVDSILFDRTTARATWEVTQVNEMLTWLDRHPLPVIAATNHPGKLDPATLRRFVFKLRLRPLGQARAALAFKRFFGSEAPRALDSLTNLTPGDFSVVARQLRHLPARSSLDIVERLECESAAKPECGTRIGF</sequence>
<evidence type="ECO:0000256" key="2">
    <source>
        <dbReference type="ARBA" id="ARBA00022840"/>
    </source>
</evidence>
<dbReference type="GO" id="GO:0005524">
    <property type="term" value="F:ATP binding"/>
    <property type="evidence" value="ECO:0007669"/>
    <property type="project" value="UniProtKB-KW"/>
</dbReference>
<dbReference type="InterPro" id="IPR003960">
    <property type="entry name" value="ATPase_AAA_CS"/>
</dbReference>
<dbReference type="PANTHER" id="PTHR23077">
    <property type="entry name" value="AAA-FAMILY ATPASE"/>
    <property type="match status" value="1"/>
</dbReference>
<dbReference type="PROSITE" id="PS00674">
    <property type="entry name" value="AAA"/>
    <property type="match status" value="1"/>
</dbReference>
<feature type="domain" description="AAA+ ATPase" evidence="4">
    <location>
        <begin position="457"/>
        <end position="585"/>
    </location>
</feature>
<evidence type="ECO:0000256" key="1">
    <source>
        <dbReference type="ARBA" id="ARBA00022741"/>
    </source>
</evidence>
<dbReference type="EMBL" id="JACIJI010000004">
    <property type="protein sequence ID" value="MBB5719287.1"/>
    <property type="molecule type" value="Genomic_DNA"/>
</dbReference>
<keyword evidence="1 3" id="KW-0547">Nucleotide-binding</keyword>
<dbReference type="PANTHER" id="PTHR23077:SF171">
    <property type="entry name" value="NUCLEAR VALOSIN-CONTAINING PROTEIN-LIKE"/>
    <property type="match status" value="1"/>
</dbReference>
<comment type="caution">
    <text evidence="5">The sequence shown here is derived from an EMBL/GenBank/DDBJ whole genome shotgun (WGS) entry which is preliminary data.</text>
</comment>
<protein>
    <submittedName>
        <fullName evidence="5">SpoVK/Ycf46/Vps4 family AAA+-type ATPase</fullName>
    </submittedName>
</protein>
<dbReference type="GO" id="GO:0016887">
    <property type="term" value="F:ATP hydrolysis activity"/>
    <property type="evidence" value="ECO:0007669"/>
    <property type="project" value="InterPro"/>
</dbReference>
<gene>
    <name evidence="5" type="ORF">FHR23_002228</name>
</gene>
<dbReference type="InterPro" id="IPR003593">
    <property type="entry name" value="AAA+_ATPase"/>
</dbReference>
<evidence type="ECO:0000313" key="6">
    <source>
        <dbReference type="Proteomes" id="UP000554342"/>
    </source>
</evidence>
<dbReference type="RefSeq" id="WP_184003918.1">
    <property type="nucleotide sequence ID" value="NZ_BAABIF010000001.1"/>
</dbReference>
<proteinExistence type="inferred from homology"/>
<accession>A0A840Z0H6</accession>
<evidence type="ECO:0000256" key="3">
    <source>
        <dbReference type="RuleBase" id="RU003651"/>
    </source>
</evidence>
<dbReference type="InterPro" id="IPR027417">
    <property type="entry name" value="P-loop_NTPase"/>
</dbReference>
<keyword evidence="6" id="KW-1185">Reference proteome</keyword>